<feature type="domain" description="HTH merR-type" evidence="9">
    <location>
        <begin position="6"/>
        <end position="76"/>
    </location>
</feature>
<dbReference type="PROSITE" id="PS50937">
    <property type="entry name" value="HTH_MERR_2"/>
    <property type="match status" value="1"/>
</dbReference>
<sequence>MNDPDLISIGSFAERAGLTASALRYYDDAGVLRPDHVDPLTGYRMYSTCQLAQATQLRQLREIGMALPVVRELFESDAAGASRLIDEQLEKVTNDAFKARDIAAALKDKLNDSPRFVLCELAGPVFAGAVDQILASALDDTADPALNGVHIETEADAISLTATDRYRLATRTLVPLRLPTSPWAGTVAADELRSAVQLIRRSPKVTLEAGDLTLDVRLSGDDVVQCHRLTGTFPDYRSVFASLEPVTHRLILDQRQISSALEHAPEKFGIRVSGFGSSLLLPDSVIALDGAATGPEIRVWFELTTLYPALSHAVGNEVMFELRGPDHPVTVRCADNGDLTTLVMPCRADLL</sequence>
<keyword evidence="7" id="KW-0239">DNA-directed DNA polymerase</keyword>
<dbReference type="RefSeq" id="WP_339392003.1">
    <property type="nucleotide sequence ID" value="NZ_BAAAAF010000003.1"/>
</dbReference>
<comment type="similarity">
    <text evidence="2">Belongs to the beta sliding clamp family.</text>
</comment>
<evidence type="ECO:0000256" key="8">
    <source>
        <dbReference type="ARBA" id="ARBA00023125"/>
    </source>
</evidence>
<dbReference type="PANTHER" id="PTHR30478:SF0">
    <property type="entry name" value="BETA SLIDING CLAMP"/>
    <property type="match status" value="1"/>
</dbReference>
<evidence type="ECO:0000256" key="1">
    <source>
        <dbReference type="ARBA" id="ARBA00004496"/>
    </source>
</evidence>
<evidence type="ECO:0000313" key="11">
    <source>
        <dbReference type="Proteomes" id="UP001498238"/>
    </source>
</evidence>
<accession>A0ABN0SKR8</accession>
<evidence type="ECO:0000256" key="3">
    <source>
        <dbReference type="ARBA" id="ARBA00022490"/>
    </source>
</evidence>
<comment type="subcellular location">
    <subcellularLocation>
        <location evidence="1">Cytoplasm</location>
    </subcellularLocation>
</comment>
<dbReference type="Proteomes" id="UP001498238">
    <property type="component" value="Unassembled WGS sequence"/>
</dbReference>
<dbReference type="SMART" id="SM00422">
    <property type="entry name" value="HTH_MERR"/>
    <property type="match status" value="1"/>
</dbReference>
<dbReference type="InterPro" id="IPR022637">
    <property type="entry name" value="DNA_polIII_beta_cen"/>
</dbReference>
<gene>
    <name evidence="10" type="ORF">NCCP602_09900</name>
</gene>
<dbReference type="PROSITE" id="PS00552">
    <property type="entry name" value="HTH_MERR_1"/>
    <property type="match status" value="1"/>
</dbReference>
<dbReference type="PANTHER" id="PTHR30478">
    <property type="entry name" value="DNA POLYMERASE III SUBUNIT BETA"/>
    <property type="match status" value="1"/>
</dbReference>
<evidence type="ECO:0000313" key="10">
    <source>
        <dbReference type="EMBL" id="GAA0035029.1"/>
    </source>
</evidence>
<dbReference type="EMBL" id="BAAAAF010000003">
    <property type="protein sequence ID" value="GAA0035029.1"/>
    <property type="molecule type" value="Genomic_DNA"/>
</dbReference>
<keyword evidence="5" id="KW-0548">Nucleotidyltransferase</keyword>
<evidence type="ECO:0000256" key="5">
    <source>
        <dbReference type="ARBA" id="ARBA00022695"/>
    </source>
</evidence>
<organism evidence="10 11">
    <name type="scientific">Brevibacterium metallidurans</name>
    <dbReference type="NCBI Taxonomy" id="1482676"/>
    <lineage>
        <taxon>Bacteria</taxon>
        <taxon>Bacillati</taxon>
        <taxon>Actinomycetota</taxon>
        <taxon>Actinomycetes</taxon>
        <taxon>Micrococcales</taxon>
        <taxon>Brevibacteriaceae</taxon>
        <taxon>Brevibacterium</taxon>
    </lineage>
</organism>
<proteinExistence type="inferred from homology"/>
<evidence type="ECO:0000259" key="9">
    <source>
        <dbReference type="PROSITE" id="PS50937"/>
    </source>
</evidence>
<comment type="caution">
    <text evidence="10">The sequence shown here is derived from an EMBL/GenBank/DDBJ whole genome shotgun (WGS) entry which is preliminary data.</text>
</comment>
<evidence type="ECO:0000256" key="2">
    <source>
        <dbReference type="ARBA" id="ARBA00010752"/>
    </source>
</evidence>
<dbReference type="Gene3D" id="1.10.1660.10">
    <property type="match status" value="1"/>
</dbReference>
<dbReference type="InterPro" id="IPR009061">
    <property type="entry name" value="DNA-bd_dom_put_sf"/>
</dbReference>
<evidence type="ECO:0000256" key="6">
    <source>
        <dbReference type="ARBA" id="ARBA00022705"/>
    </source>
</evidence>
<name>A0ABN0SKR8_9MICO</name>
<dbReference type="InterPro" id="IPR000551">
    <property type="entry name" value="MerR-type_HTH_dom"/>
</dbReference>
<dbReference type="InterPro" id="IPR046938">
    <property type="entry name" value="DNA_clamp_sf"/>
</dbReference>
<keyword evidence="11" id="KW-1185">Reference proteome</keyword>
<dbReference type="Gene3D" id="3.10.150.10">
    <property type="entry name" value="DNA Polymerase III, subunit A, domain 2"/>
    <property type="match status" value="2"/>
</dbReference>
<evidence type="ECO:0000256" key="4">
    <source>
        <dbReference type="ARBA" id="ARBA00022679"/>
    </source>
</evidence>
<dbReference type="SUPFAM" id="SSF46955">
    <property type="entry name" value="Putative DNA-binding domain"/>
    <property type="match status" value="1"/>
</dbReference>
<keyword evidence="4" id="KW-0808">Transferase</keyword>
<dbReference type="SUPFAM" id="SSF55979">
    <property type="entry name" value="DNA clamp"/>
    <property type="match status" value="2"/>
</dbReference>
<keyword evidence="8" id="KW-0238">DNA-binding</keyword>
<evidence type="ECO:0000256" key="7">
    <source>
        <dbReference type="ARBA" id="ARBA00022932"/>
    </source>
</evidence>
<dbReference type="Pfam" id="PF13411">
    <property type="entry name" value="MerR_1"/>
    <property type="match status" value="1"/>
</dbReference>
<dbReference type="Pfam" id="PF02767">
    <property type="entry name" value="DNA_pol3_beta_2"/>
    <property type="match status" value="1"/>
</dbReference>
<keyword evidence="3" id="KW-0963">Cytoplasm</keyword>
<protein>
    <submittedName>
        <fullName evidence="10">MerR family transcriptional regulator</fullName>
    </submittedName>
</protein>
<keyword evidence="6" id="KW-0235">DNA replication</keyword>
<reference evidence="10 11" key="1">
    <citation type="submission" date="2024-01" db="EMBL/GenBank/DDBJ databases">
        <title>Characterization of antibiotic resistant novel bacterial strains and their environmental applications.</title>
        <authorList>
            <person name="Manzoor S."/>
            <person name="Abbas S."/>
            <person name="Arshad M."/>
            <person name="Ahmed I."/>
        </authorList>
    </citation>
    <scope>NUCLEOTIDE SEQUENCE [LARGE SCALE GENOMIC DNA]</scope>
    <source>
        <strain evidence="10 11">NCCP-602</strain>
    </source>
</reference>
<dbReference type="InterPro" id="IPR001001">
    <property type="entry name" value="DNA_polIII_beta"/>
</dbReference>